<dbReference type="CDD" id="cd01048">
    <property type="entry name" value="Ferritin_like_AB2"/>
    <property type="match status" value="1"/>
</dbReference>
<dbReference type="InterPro" id="IPR019243">
    <property type="entry name" value="DUF2202"/>
</dbReference>
<dbReference type="Proteomes" id="UP001500945">
    <property type="component" value="Unassembled WGS sequence"/>
</dbReference>
<keyword evidence="4" id="KW-1185">Reference proteome</keyword>
<feature type="domain" description="DUF2202" evidence="2">
    <location>
        <begin position="32"/>
        <end position="167"/>
    </location>
</feature>
<evidence type="ECO:0000313" key="3">
    <source>
        <dbReference type="EMBL" id="GAA4399333.1"/>
    </source>
</evidence>
<organism evidence="3 4">
    <name type="scientific">Fodinibacter luteus</name>
    <dbReference type="NCBI Taxonomy" id="552064"/>
    <lineage>
        <taxon>Bacteria</taxon>
        <taxon>Bacillati</taxon>
        <taxon>Actinomycetota</taxon>
        <taxon>Actinomycetes</taxon>
        <taxon>Micrococcales</taxon>
        <taxon>Intrasporangiaceae</taxon>
        <taxon>Fodinibacter (ex Wang et al. 2009)</taxon>
    </lineage>
</organism>
<dbReference type="SUPFAM" id="SSF47240">
    <property type="entry name" value="Ferritin-like"/>
    <property type="match status" value="1"/>
</dbReference>
<dbReference type="InterPro" id="IPR012347">
    <property type="entry name" value="Ferritin-like"/>
</dbReference>
<protein>
    <recommendedName>
        <fullName evidence="2">DUF2202 domain-containing protein</fullName>
    </recommendedName>
</protein>
<evidence type="ECO:0000259" key="2">
    <source>
        <dbReference type="Pfam" id="PF09968"/>
    </source>
</evidence>
<dbReference type="Gene3D" id="1.20.1260.10">
    <property type="match status" value="1"/>
</dbReference>
<evidence type="ECO:0000313" key="4">
    <source>
        <dbReference type="Proteomes" id="UP001500945"/>
    </source>
</evidence>
<sequence length="235" mass="24189">MAALLGGGIAAGSAFGATTTTPAASDSDVATALTFAREEERMARDLYAALAAEYDGARPFSTITRSEDRHFDAIGTLLDRYDVTDPSAGKAAGSYAVEAVQDLYDGWLEEGRTSLDAAYRVGVELEQRDIDDLEKSIADDLPSDVDVVLGHLLEGSKHHLAAYERAVAGDLGTGTGGRWGDTDATPNGTPRNGAPGMMNGRNGQGKGMGNGPGNGSPGSGNGPGTGDCPYTDTDD</sequence>
<reference evidence="4" key="1">
    <citation type="journal article" date="2019" name="Int. J. Syst. Evol. Microbiol.">
        <title>The Global Catalogue of Microorganisms (GCM) 10K type strain sequencing project: providing services to taxonomists for standard genome sequencing and annotation.</title>
        <authorList>
            <consortium name="The Broad Institute Genomics Platform"/>
            <consortium name="The Broad Institute Genome Sequencing Center for Infectious Disease"/>
            <person name="Wu L."/>
            <person name="Ma J."/>
        </authorList>
    </citation>
    <scope>NUCLEOTIDE SEQUENCE [LARGE SCALE GENOMIC DNA]</scope>
    <source>
        <strain evidence="4">JCM 17809</strain>
    </source>
</reference>
<dbReference type="Pfam" id="PF09968">
    <property type="entry name" value="DUF2202"/>
    <property type="match status" value="1"/>
</dbReference>
<proteinExistence type="predicted"/>
<name>A0ABP8K2C8_9MICO</name>
<dbReference type="EMBL" id="BAABGM010000003">
    <property type="protein sequence ID" value="GAA4399333.1"/>
    <property type="molecule type" value="Genomic_DNA"/>
</dbReference>
<dbReference type="InterPro" id="IPR009078">
    <property type="entry name" value="Ferritin-like_SF"/>
</dbReference>
<comment type="caution">
    <text evidence="3">The sequence shown here is derived from an EMBL/GenBank/DDBJ whole genome shotgun (WGS) entry which is preliminary data.</text>
</comment>
<gene>
    <name evidence="3" type="ORF">GCM10023168_06470</name>
</gene>
<feature type="compositionally biased region" description="Gly residues" evidence="1">
    <location>
        <begin position="202"/>
        <end position="225"/>
    </location>
</feature>
<evidence type="ECO:0000256" key="1">
    <source>
        <dbReference type="SAM" id="MobiDB-lite"/>
    </source>
</evidence>
<feature type="region of interest" description="Disordered" evidence="1">
    <location>
        <begin position="171"/>
        <end position="235"/>
    </location>
</feature>
<accession>A0ABP8K2C8</accession>